<keyword evidence="4" id="KW-1185">Reference proteome</keyword>
<dbReference type="InterPro" id="IPR029044">
    <property type="entry name" value="Nucleotide-diphossugar_trans"/>
</dbReference>
<evidence type="ECO:0000313" key="3">
    <source>
        <dbReference type="EMBL" id="MDO5975854.1"/>
    </source>
</evidence>
<dbReference type="CDD" id="cd00761">
    <property type="entry name" value="Glyco_tranf_GTA_type"/>
    <property type="match status" value="1"/>
</dbReference>
<protein>
    <submittedName>
        <fullName evidence="3">Glycosyltransferase</fullName>
        <ecNumber evidence="3">2.4.-.-</ecNumber>
    </submittedName>
</protein>
<dbReference type="InterPro" id="IPR001173">
    <property type="entry name" value="Glyco_trans_2-like"/>
</dbReference>
<gene>
    <name evidence="3" type="ORF">Q4Q40_16785</name>
</gene>
<dbReference type="Proteomes" id="UP001176806">
    <property type="component" value="Unassembled WGS sequence"/>
</dbReference>
<comment type="caution">
    <text evidence="3">The sequence shown here is derived from an EMBL/GenBank/DDBJ whole genome shotgun (WGS) entry which is preliminary data.</text>
</comment>
<feature type="domain" description="Glycosyltransferase 2-like" evidence="2">
    <location>
        <begin position="4"/>
        <end position="113"/>
    </location>
</feature>
<keyword evidence="3" id="KW-0328">Glycosyltransferase</keyword>
<evidence type="ECO:0000256" key="1">
    <source>
        <dbReference type="SAM" id="Phobius"/>
    </source>
</evidence>
<dbReference type="EMBL" id="JAUOEL010000006">
    <property type="protein sequence ID" value="MDO5975854.1"/>
    <property type="molecule type" value="Genomic_DNA"/>
</dbReference>
<dbReference type="EC" id="2.4.-.-" evidence="3"/>
<keyword evidence="1" id="KW-0472">Membrane</keyword>
<dbReference type="SUPFAM" id="SSF53448">
    <property type="entry name" value="Nucleotide-diphospho-sugar transferases"/>
    <property type="match status" value="1"/>
</dbReference>
<dbReference type="PANTHER" id="PTHR22916">
    <property type="entry name" value="GLYCOSYLTRANSFERASE"/>
    <property type="match status" value="1"/>
</dbReference>
<accession>A0ABT8WRX3</accession>
<keyword evidence="3" id="KW-0808">Transferase</keyword>
<keyword evidence="1" id="KW-1133">Transmembrane helix</keyword>
<dbReference type="RefSeq" id="WP_303303089.1">
    <property type="nucleotide sequence ID" value="NZ_BAABDA010000046.1"/>
</dbReference>
<proteinExistence type="predicted"/>
<dbReference type="PANTHER" id="PTHR22916:SF3">
    <property type="entry name" value="UDP-GLCNAC:BETAGAL BETA-1,3-N-ACETYLGLUCOSAMINYLTRANSFERASE-LIKE PROTEIN 1"/>
    <property type="match status" value="1"/>
</dbReference>
<dbReference type="Pfam" id="PF00535">
    <property type="entry name" value="Glycos_transf_2"/>
    <property type="match status" value="1"/>
</dbReference>
<reference evidence="3" key="1">
    <citation type="submission" date="2023-07" db="EMBL/GenBank/DDBJ databases">
        <title>Two novel species in the genus Flavivirga.</title>
        <authorList>
            <person name="Kwon K."/>
        </authorList>
    </citation>
    <scope>NUCLEOTIDE SEQUENCE</scope>
    <source>
        <strain evidence="3">KACC 14158</strain>
    </source>
</reference>
<dbReference type="Gene3D" id="3.90.550.10">
    <property type="entry name" value="Spore Coat Polysaccharide Biosynthesis Protein SpsA, Chain A"/>
    <property type="match status" value="1"/>
</dbReference>
<sequence>MRLSIIIPVYNVEKYIARCIESLLSQDLDENDYEILIINDGSKDGSLSVAKQFSDKHSNIIIHNKENGGVGSARNKGIDLAKGKYVYFIDPDDYLANNVLRLILDHSDAYELEILTFLSTGTSLFSLHESASDRNKTYALNKMNGLDYIGSIGYKSEVWWYIISRDFLKKSGVRFIEGRWMEDAIFTTSLFIQTHFIAQLPIDAHRHVKRVGSAMTNREPEHYLNVIYDNENAALVFNSLIESINNSSNKNGLCIKRLKARQQSFVFFMMIRILKSTIELKQVKIIINNMSRIRAYPLNSFLGNDYNGIAYIFISNIFNVKRLYYIIFWVINPFFRKRTLL</sequence>
<keyword evidence="1" id="KW-0812">Transmembrane</keyword>
<feature type="transmembrane region" description="Helical" evidence="1">
    <location>
        <begin position="309"/>
        <end position="331"/>
    </location>
</feature>
<evidence type="ECO:0000313" key="4">
    <source>
        <dbReference type="Proteomes" id="UP001176806"/>
    </source>
</evidence>
<name>A0ABT8WRX3_9FLAO</name>
<evidence type="ECO:0000259" key="2">
    <source>
        <dbReference type="Pfam" id="PF00535"/>
    </source>
</evidence>
<organism evidence="3 4">
    <name type="scientific">Flavivirga jejuensis</name>
    <dbReference type="NCBI Taxonomy" id="870487"/>
    <lineage>
        <taxon>Bacteria</taxon>
        <taxon>Pseudomonadati</taxon>
        <taxon>Bacteroidota</taxon>
        <taxon>Flavobacteriia</taxon>
        <taxon>Flavobacteriales</taxon>
        <taxon>Flavobacteriaceae</taxon>
        <taxon>Flavivirga</taxon>
    </lineage>
</organism>
<dbReference type="GO" id="GO:0016757">
    <property type="term" value="F:glycosyltransferase activity"/>
    <property type="evidence" value="ECO:0007669"/>
    <property type="project" value="UniProtKB-KW"/>
</dbReference>